<proteinExistence type="predicted"/>
<name>A0A2H5YA80_9CHLR</name>
<evidence type="ECO:0000313" key="1">
    <source>
        <dbReference type="EMBL" id="GBD10354.1"/>
    </source>
</evidence>
<evidence type="ECO:0000313" key="2">
    <source>
        <dbReference type="Proteomes" id="UP000236642"/>
    </source>
</evidence>
<gene>
    <name evidence="1" type="ORF">HRbin22_02626</name>
</gene>
<organism evidence="1 2">
    <name type="scientific">Candidatus Thermoflexus japonica</name>
    <dbReference type="NCBI Taxonomy" id="2035417"/>
    <lineage>
        <taxon>Bacteria</taxon>
        <taxon>Bacillati</taxon>
        <taxon>Chloroflexota</taxon>
        <taxon>Thermoflexia</taxon>
        <taxon>Thermoflexales</taxon>
        <taxon>Thermoflexaceae</taxon>
        <taxon>Thermoflexus</taxon>
    </lineage>
</organism>
<accession>A0A2H5YA80</accession>
<sequence length="55" mass="6155">MKVLTHFATDPSLRLRVRFEVAPEGGLPPNRLEEIQAALRELGLDPMGLNWKAEA</sequence>
<dbReference type="AlphaFoldDB" id="A0A2H5YA80"/>
<comment type="caution">
    <text evidence="1">The sequence shown here is derived from an EMBL/GenBank/DDBJ whole genome shotgun (WGS) entry which is preliminary data.</text>
</comment>
<dbReference type="Proteomes" id="UP000236642">
    <property type="component" value="Unassembled WGS sequence"/>
</dbReference>
<dbReference type="EMBL" id="BEHY01000174">
    <property type="protein sequence ID" value="GBD10354.1"/>
    <property type="molecule type" value="Genomic_DNA"/>
</dbReference>
<protein>
    <submittedName>
        <fullName evidence="1">Uncharacterized protein</fullName>
    </submittedName>
</protein>
<reference evidence="2" key="1">
    <citation type="submission" date="2017-09" db="EMBL/GenBank/DDBJ databases">
        <title>Metaegenomics of thermophilic ammonia-oxidizing enrichment culture.</title>
        <authorList>
            <person name="Kato S."/>
            <person name="Suzuki K."/>
        </authorList>
    </citation>
    <scope>NUCLEOTIDE SEQUENCE [LARGE SCALE GENOMIC DNA]</scope>
</reference>